<dbReference type="GO" id="GO:0022857">
    <property type="term" value="F:transmembrane transporter activity"/>
    <property type="evidence" value="ECO:0007669"/>
    <property type="project" value="InterPro"/>
</dbReference>
<keyword evidence="10" id="KW-1185">Reference proteome</keyword>
<comment type="subcellular location">
    <subcellularLocation>
        <location evidence="1">Cell membrane</location>
        <topology evidence="1">Multi-pass membrane protein</topology>
    </subcellularLocation>
</comment>
<dbReference type="PANTHER" id="PTHR23513:SF11">
    <property type="entry name" value="STAPHYLOFERRIN A TRANSPORTER"/>
    <property type="match status" value="1"/>
</dbReference>
<evidence type="ECO:0000256" key="5">
    <source>
        <dbReference type="ARBA" id="ARBA00022989"/>
    </source>
</evidence>
<keyword evidence="4 7" id="KW-0812">Transmembrane</keyword>
<evidence type="ECO:0000256" key="1">
    <source>
        <dbReference type="ARBA" id="ARBA00004651"/>
    </source>
</evidence>
<feature type="transmembrane region" description="Helical" evidence="7">
    <location>
        <begin position="287"/>
        <end position="311"/>
    </location>
</feature>
<protein>
    <submittedName>
        <fullName evidence="9">MFS transporter</fullName>
    </submittedName>
</protein>
<evidence type="ECO:0000256" key="7">
    <source>
        <dbReference type="SAM" id="Phobius"/>
    </source>
</evidence>
<dbReference type="InterPro" id="IPR036259">
    <property type="entry name" value="MFS_trans_sf"/>
</dbReference>
<organism evidence="9 10">
    <name type="scientific">Limnoglobus roseus</name>
    <dbReference type="NCBI Taxonomy" id="2598579"/>
    <lineage>
        <taxon>Bacteria</taxon>
        <taxon>Pseudomonadati</taxon>
        <taxon>Planctomycetota</taxon>
        <taxon>Planctomycetia</taxon>
        <taxon>Gemmatales</taxon>
        <taxon>Gemmataceae</taxon>
        <taxon>Limnoglobus</taxon>
    </lineage>
</organism>
<evidence type="ECO:0000256" key="3">
    <source>
        <dbReference type="ARBA" id="ARBA00022475"/>
    </source>
</evidence>
<feature type="transmembrane region" description="Helical" evidence="7">
    <location>
        <begin position="20"/>
        <end position="44"/>
    </location>
</feature>
<proteinExistence type="predicted"/>
<dbReference type="KEGG" id="lrs:PX52LOC_06972"/>
<feature type="transmembrane region" description="Helical" evidence="7">
    <location>
        <begin position="351"/>
        <end position="371"/>
    </location>
</feature>
<dbReference type="Proteomes" id="UP000324974">
    <property type="component" value="Chromosome"/>
</dbReference>
<reference evidence="10" key="1">
    <citation type="submission" date="2019-08" db="EMBL/GenBank/DDBJ databases">
        <title>Limnoglobus roseus gen. nov., sp. nov., a novel freshwater planctomycete with a giant genome from the family Gemmataceae.</title>
        <authorList>
            <person name="Kulichevskaya I.S."/>
            <person name="Naumoff D.G."/>
            <person name="Miroshnikov K."/>
            <person name="Ivanova A."/>
            <person name="Philippov D.A."/>
            <person name="Hakobyan A."/>
            <person name="Rijpstra I.C."/>
            <person name="Sinninghe Damste J.S."/>
            <person name="Liesack W."/>
            <person name="Dedysh S.N."/>
        </authorList>
    </citation>
    <scope>NUCLEOTIDE SEQUENCE [LARGE SCALE GENOMIC DNA]</scope>
    <source>
        <strain evidence="10">PX52</strain>
    </source>
</reference>
<feature type="domain" description="Major facilitator superfamily (MFS) profile" evidence="8">
    <location>
        <begin position="1"/>
        <end position="377"/>
    </location>
</feature>
<evidence type="ECO:0000256" key="6">
    <source>
        <dbReference type="ARBA" id="ARBA00023136"/>
    </source>
</evidence>
<evidence type="ECO:0000313" key="9">
    <source>
        <dbReference type="EMBL" id="QEL19890.1"/>
    </source>
</evidence>
<dbReference type="PROSITE" id="PS50850">
    <property type="entry name" value="MFS"/>
    <property type="match status" value="1"/>
</dbReference>
<dbReference type="Pfam" id="PF05977">
    <property type="entry name" value="MFS_3"/>
    <property type="match status" value="1"/>
</dbReference>
<dbReference type="Gene3D" id="1.20.1250.20">
    <property type="entry name" value="MFS general substrate transporter like domains"/>
    <property type="match status" value="1"/>
</dbReference>
<dbReference type="InterPro" id="IPR010290">
    <property type="entry name" value="TM_effector"/>
</dbReference>
<keyword evidence="6 7" id="KW-0472">Membrane</keyword>
<keyword evidence="3" id="KW-1003">Cell membrane</keyword>
<sequence>MTFVATGWLVYRLGGPNATFLLGLVGFASQAPSFFLAPIAGVLVDRWNRHRMLVLTQSLFMVQSGLLALVAFGGTSGPTTIDLLIALSLLAGVINAFDMPARQAFLADMVPEREDRANAIALNSSLVNGARLVGPSIAGVVIAMAGEAWCFMADAVSSVAIIGALLAMRVPRWERKPHTTTAWRDFRDGYRYASRFAPVRTILLLIALASFMGGPYTLFMPVFASDVLGGGPSTLGLLTTASGAGAVVGALYLASRTSVLGLGRVIVVATGLFGAGLVGFAHSQVVWLSAVMLALIGFGMMVQLAACNTILQTIVVESMRGRVMSFYGMAFLGMSPFGSLFVGVLAGPVGVVTTVTAGGLACLAGAAVFAYQLPRLRTSIRPIYVGMGIIPEIAVGLQAATEASRPPKD</sequence>
<feature type="transmembrane region" description="Helical" evidence="7">
    <location>
        <begin position="235"/>
        <end position="254"/>
    </location>
</feature>
<feature type="transmembrane region" description="Helical" evidence="7">
    <location>
        <begin position="261"/>
        <end position="281"/>
    </location>
</feature>
<evidence type="ECO:0000256" key="2">
    <source>
        <dbReference type="ARBA" id="ARBA00022448"/>
    </source>
</evidence>
<dbReference type="EMBL" id="CP042425">
    <property type="protein sequence ID" value="QEL19890.1"/>
    <property type="molecule type" value="Genomic_DNA"/>
</dbReference>
<feature type="transmembrane region" description="Helical" evidence="7">
    <location>
        <begin position="323"/>
        <end position="345"/>
    </location>
</feature>
<evidence type="ECO:0000313" key="10">
    <source>
        <dbReference type="Proteomes" id="UP000324974"/>
    </source>
</evidence>
<gene>
    <name evidence="9" type="ORF">PX52LOC_06972</name>
</gene>
<feature type="transmembrane region" description="Helical" evidence="7">
    <location>
        <begin position="201"/>
        <end position="223"/>
    </location>
</feature>
<dbReference type="InterPro" id="IPR020846">
    <property type="entry name" value="MFS_dom"/>
</dbReference>
<feature type="transmembrane region" description="Helical" evidence="7">
    <location>
        <begin position="53"/>
        <end position="74"/>
    </location>
</feature>
<keyword evidence="5 7" id="KW-1133">Transmembrane helix</keyword>
<dbReference type="SUPFAM" id="SSF103473">
    <property type="entry name" value="MFS general substrate transporter"/>
    <property type="match status" value="1"/>
</dbReference>
<evidence type="ECO:0000256" key="4">
    <source>
        <dbReference type="ARBA" id="ARBA00022692"/>
    </source>
</evidence>
<dbReference type="CDD" id="cd06173">
    <property type="entry name" value="MFS_MefA_like"/>
    <property type="match status" value="1"/>
</dbReference>
<dbReference type="AlphaFoldDB" id="A0A5C1ALQ3"/>
<evidence type="ECO:0000259" key="8">
    <source>
        <dbReference type="PROSITE" id="PS50850"/>
    </source>
</evidence>
<dbReference type="GO" id="GO:0005886">
    <property type="term" value="C:plasma membrane"/>
    <property type="evidence" value="ECO:0007669"/>
    <property type="project" value="UniProtKB-SubCell"/>
</dbReference>
<keyword evidence="2" id="KW-0813">Transport</keyword>
<dbReference type="PANTHER" id="PTHR23513">
    <property type="entry name" value="INTEGRAL MEMBRANE EFFLUX PROTEIN-RELATED"/>
    <property type="match status" value="1"/>
</dbReference>
<accession>A0A5C1ALQ3</accession>
<feature type="transmembrane region" description="Helical" evidence="7">
    <location>
        <begin position="80"/>
        <end position="99"/>
    </location>
</feature>
<name>A0A5C1ALQ3_9BACT</name>